<dbReference type="PANTHER" id="PTHR22642">
    <property type="entry name" value="IMIDAZOLONEPROPIONASE"/>
    <property type="match status" value="1"/>
</dbReference>
<dbReference type="InterPro" id="IPR033932">
    <property type="entry name" value="YtcJ-like"/>
</dbReference>
<dbReference type="InterPro" id="IPR032466">
    <property type="entry name" value="Metal_Hydrolase"/>
</dbReference>
<dbReference type="Gene3D" id="2.30.40.10">
    <property type="entry name" value="Urease, subunit C, domain 1"/>
    <property type="match status" value="1"/>
</dbReference>
<evidence type="ECO:0000259" key="1">
    <source>
        <dbReference type="Pfam" id="PF07969"/>
    </source>
</evidence>
<comment type="caution">
    <text evidence="2">The sequence shown here is derived from an EMBL/GenBank/DDBJ whole genome shotgun (WGS) entry which is preliminary data.</text>
</comment>
<dbReference type="PANTHER" id="PTHR22642:SF2">
    <property type="entry name" value="PROTEIN LONG AFTER FAR-RED 3"/>
    <property type="match status" value="1"/>
</dbReference>
<protein>
    <submittedName>
        <fullName evidence="2">Amidohydrolase</fullName>
    </submittedName>
</protein>
<evidence type="ECO:0000313" key="3">
    <source>
        <dbReference type="Proteomes" id="UP001162881"/>
    </source>
</evidence>
<dbReference type="Pfam" id="PF07969">
    <property type="entry name" value="Amidohydro_3"/>
    <property type="match status" value="1"/>
</dbReference>
<dbReference type="RefSeq" id="WP_244017780.1">
    <property type="nucleotide sequence ID" value="NZ_JALHLF010000012.1"/>
</dbReference>
<name>A0ABT0BAR4_9SPHN</name>
<keyword evidence="3" id="KW-1185">Reference proteome</keyword>
<proteinExistence type="predicted"/>
<dbReference type="EMBL" id="JALHLF010000012">
    <property type="protein sequence ID" value="MCJ2182150.1"/>
    <property type="molecule type" value="Genomic_DNA"/>
</dbReference>
<reference evidence="2" key="1">
    <citation type="submission" date="2022-03" db="EMBL/GenBank/DDBJ databases">
        <title>Identification of a novel bacterium isolated from mangrove sediments.</title>
        <authorList>
            <person name="Pan X."/>
        </authorList>
    </citation>
    <scope>NUCLEOTIDE SEQUENCE</scope>
    <source>
        <strain evidence="2">B1949</strain>
    </source>
</reference>
<dbReference type="Proteomes" id="UP001162881">
    <property type="component" value="Unassembled WGS sequence"/>
</dbReference>
<dbReference type="InterPro" id="IPR011059">
    <property type="entry name" value="Metal-dep_hydrolase_composite"/>
</dbReference>
<accession>A0ABT0BAR4</accession>
<dbReference type="Gene3D" id="3.10.310.70">
    <property type="match status" value="1"/>
</dbReference>
<dbReference type="SUPFAM" id="SSF51556">
    <property type="entry name" value="Metallo-dependent hydrolases"/>
    <property type="match status" value="1"/>
</dbReference>
<gene>
    <name evidence="2" type="ORF">MTR62_05470</name>
</gene>
<organism evidence="2 3">
    <name type="scientific">Novosphingobium organovorum</name>
    <dbReference type="NCBI Taxonomy" id="2930092"/>
    <lineage>
        <taxon>Bacteria</taxon>
        <taxon>Pseudomonadati</taxon>
        <taxon>Pseudomonadota</taxon>
        <taxon>Alphaproteobacteria</taxon>
        <taxon>Sphingomonadales</taxon>
        <taxon>Sphingomonadaceae</taxon>
        <taxon>Novosphingobium</taxon>
    </lineage>
</organism>
<sequence>MLATALSALGGASARGADGVNRAAGAADLVIVNASLLTVGDGTAATALAVADGKIVAVGTDAQILALRDAGTKVIDAHRHTVLPGFNDNHAHLYWGARALASPDVRDLADLAAIQKRVAGYAQDNPDTAWVQAGGWLPYQIPGGVPDRSMLDAISTTRPIVLWALDRHSAWVNTKALELAGITRSTPNPPEGLFVKDPRTGEPTGWLKEISAVGYLQDHMPALTEAQKGRLMERAMDEAHKYGVTSINEAFGDEDEFTILDGLRRAGKLTLRVTYALGVTPDFSDARFADYQAFWKAHPATPLLKTGVVKFFLDGVPQADTAYLLEPWGPQKILGKPIWSPRDYTAMVTRFDAAGWQIMTHAMGDAAVREALDGYEAAEKANPAPARGRRHRIEHAFLVNPADIPRFARLGVIAAYQPNDAFIGPDAAEEGGKAMPDLVGRQGHAPQDGGRWNAIRAAGGRSSLGSDWPVFTMNALTRIYALVNAKREDLRVSLREGIDMYTRQSAYTTFSDTTQGSLAVGQFADIVILSRDLENDPPTRAQDLAVDQTIFNGTLVYSRP</sequence>
<feature type="domain" description="Amidohydrolase 3" evidence="1">
    <location>
        <begin position="73"/>
        <end position="557"/>
    </location>
</feature>
<evidence type="ECO:0000313" key="2">
    <source>
        <dbReference type="EMBL" id="MCJ2182150.1"/>
    </source>
</evidence>
<dbReference type="Gene3D" id="3.20.20.140">
    <property type="entry name" value="Metal-dependent hydrolases"/>
    <property type="match status" value="1"/>
</dbReference>
<dbReference type="InterPro" id="IPR013108">
    <property type="entry name" value="Amidohydro_3"/>
</dbReference>
<dbReference type="SUPFAM" id="SSF51338">
    <property type="entry name" value="Composite domain of metallo-dependent hydrolases"/>
    <property type="match status" value="1"/>
</dbReference>
<dbReference type="CDD" id="cd01300">
    <property type="entry name" value="YtcJ_like"/>
    <property type="match status" value="1"/>
</dbReference>